<reference evidence="3" key="1">
    <citation type="submission" date="2023-08" db="EMBL/GenBank/DDBJ databases">
        <title>The draft genome of Tsukamurella strandjordii strain 050030.</title>
        <authorList>
            <person name="Zhao F."/>
            <person name="Feng Y."/>
            <person name="Zong Z."/>
        </authorList>
    </citation>
    <scope>NUCLEOTIDE SEQUENCE</scope>
    <source>
        <strain evidence="3">050030</strain>
    </source>
</reference>
<organism evidence="3 4">
    <name type="scientific">Tsukamurella strandjordii</name>
    <dbReference type="NCBI Taxonomy" id="147577"/>
    <lineage>
        <taxon>Bacteria</taxon>
        <taxon>Bacillati</taxon>
        <taxon>Actinomycetota</taxon>
        <taxon>Actinomycetes</taxon>
        <taxon>Mycobacteriales</taxon>
        <taxon>Tsukamurellaceae</taxon>
        <taxon>Tsukamurella</taxon>
    </lineage>
</organism>
<proteinExistence type="predicted"/>
<name>A0AA90NDN5_9ACTN</name>
<dbReference type="Proteomes" id="UP001178281">
    <property type="component" value="Unassembled WGS sequence"/>
</dbReference>
<dbReference type="Gene3D" id="1.10.287.1060">
    <property type="entry name" value="ESAT-6-like"/>
    <property type="match status" value="1"/>
</dbReference>
<dbReference type="InterPro" id="IPR057746">
    <property type="entry name" value="CpnT-like_N"/>
</dbReference>
<feature type="region of interest" description="Disordered" evidence="1">
    <location>
        <begin position="329"/>
        <end position="361"/>
    </location>
</feature>
<evidence type="ECO:0000259" key="2">
    <source>
        <dbReference type="Pfam" id="PF25547"/>
    </source>
</evidence>
<evidence type="ECO:0000256" key="1">
    <source>
        <dbReference type="SAM" id="MobiDB-lite"/>
    </source>
</evidence>
<dbReference type="EMBL" id="JAUTIX010000008">
    <property type="protein sequence ID" value="MDP0400008.1"/>
    <property type="molecule type" value="Genomic_DNA"/>
</dbReference>
<comment type="caution">
    <text evidence="3">The sequence shown here is derived from an EMBL/GenBank/DDBJ whole genome shotgun (WGS) entry which is preliminary data.</text>
</comment>
<dbReference type="RefSeq" id="WP_305112495.1">
    <property type="nucleotide sequence ID" value="NZ_JAUTIX010000008.1"/>
</dbReference>
<dbReference type="AlphaFoldDB" id="A0AA90NDN5"/>
<feature type="domain" description="Outer membrane channel protein CpnT-like N-terminal" evidence="2">
    <location>
        <begin position="137"/>
        <end position="266"/>
    </location>
</feature>
<gene>
    <name evidence="3" type="ORF">Q7X28_18995</name>
</gene>
<dbReference type="Pfam" id="PF25547">
    <property type="entry name" value="WXG100_2"/>
    <property type="match status" value="1"/>
</dbReference>
<evidence type="ECO:0000313" key="3">
    <source>
        <dbReference type="EMBL" id="MDP0400008.1"/>
    </source>
</evidence>
<keyword evidence="4" id="KW-1185">Reference proteome</keyword>
<evidence type="ECO:0000313" key="4">
    <source>
        <dbReference type="Proteomes" id="UP001178281"/>
    </source>
</evidence>
<accession>A0AA90NDN5</accession>
<protein>
    <recommendedName>
        <fullName evidence="2">Outer membrane channel protein CpnT-like N-terminal domain-containing protein</fullName>
    </recommendedName>
</protein>
<sequence length="475" mass="50143">MTPPPVVSVRPESFKASSKAFSEINKAIGKAAFVLGQELATMNGMAGSDSKAKAFSDQYDELTNGKSGLGAGIKLMADATDKMAELLDASAVNHTNADTAIAPCAPGIPSGLSYVNGQTDKPTIASAFGGPGEPSNWEMIKSYVEGEIFPDGDPEKLDKAAEAWRKMGTALREQSQRVDAAIAHIANEKSAEVEPAQTQAGLIKQHLADIANAHDKTAKLLTDFATHVRDVRDETKDALTELAWELVGGLVLGAALSLVTAGASALASTAVGVVRLTQTGAKIAGFIRRFGAAIDRVMQTVDYMTNPVAAATGDLGALMGTRATTFGSSLARKIDPPGTTKPGSGTQQERTPDGKFTGNGRPGFNAEEAGLRQYREDFPNREVITKQQEVEARTASGEILRTRPDGYAQRPDGTWEILEIKSGSGTLSPGQRVLQEQIAREGSVMLTITDETGATRTIEVVDYVVRKVPSEGPAK</sequence>